<dbReference type="EMBL" id="ASPP01002504">
    <property type="protein sequence ID" value="ETO34497.1"/>
    <property type="molecule type" value="Genomic_DNA"/>
</dbReference>
<dbReference type="Proteomes" id="UP000023152">
    <property type="component" value="Unassembled WGS sequence"/>
</dbReference>
<proteinExistence type="predicted"/>
<comment type="caution">
    <text evidence="1">The sequence shown here is derived from an EMBL/GenBank/DDBJ whole genome shotgun (WGS) entry which is preliminary data.</text>
</comment>
<dbReference type="OrthoDB" id="298726at2759"/>
<organism evidence="1 2">
    <name type="scientific">Reticulomyxa filosa</name>
    <dbReference type="NCBI Taxonomy" id="46433"/>
    <lineage>
        <taxon>Eukaryota</taxon>
        <taxon>Sar</taxon>
        <taxon>Rhizaria</taxon>
        <taxon>Retaria</taxon>
        <taxon>Foraminifera</taxon>
        <taxon>Monothalamids</taxon>
        <taxon>Reticulomyxidae</taxon>
        <taxon>Reticulomyxa</taxon>
    </lineage>
</organism>
<protein>
    <submittedName>
        <fullName evidence="1">Uncharacterized protein</fullName>
    </submittedName>
</protein>
<reference evidence="1 2" key="1">
    <citation type="journal article" date="2013" name="Curr. Biol.">
        <title>The Genome of the Foraminiferan Reticulomyxa filosa.</title>
        <authorList>
            <person name="Glockner G."/>
            <person name="Hulsmann N."/>
            <person name="Schleicher M."/>
            <person name="Noegel A.A."/>
            <person name="Eichinger L."/>
            <person name="Gallinger C."/>
            <person name="Pawlowski J."/>
            <person name="Sierra R."/>
            <person name="Euteneuer U."/>
            <person name="Pillet L."/>
            <person name="Moustafa A."/>
            <person name="Platzer M."/>
            <person name="Groth M."/>
            <person name="Szafranski K."/>
            <person name="Schliwa M."/>
        </authorList>
    </citation>
    <scope>NUCLEOTIDE SEQUENCE [LARGE SCALE GENOMIC DNA]</scope>
</reference>
<accession>X6PA19</accession>
<evidence type="ECO:0000313" key="2">
    <source>
        <dbReference type="Proteomes" id="UP000023152"/>
    </source>
</evidence>
<evidence type="ECO:0000313" key="1">
    <source>
        <dbReference type="EMBL" id="ETO34497.1"/>
    </source>
</evidence>
<name>X6PA19_RETFI</name>
<keyword evidence="2" id="KW-1185">Reference proteome</keyword>
<dbReference type="AlphaFoldDB" id="X6PA19"/>
<sequence>MSIQTRHPQKKESLDMRFEYEPNLEMESESKYKDGVVKAMIDRANKVWIKINIDEYLEQQMFQKELLCVLPKHKSIPFSHARSINSKLTVNGIVTYMQNILDFFFMKLNKKLNGVFKCLNELKDEKQLENAINTLIDRLMTIVQ</sequence>
<gene>
    <name evidence="1" type="ORF">RFI_02597</name>
</gene>